<dbReference type="EMBL" id="HBFE01001101">
    <property type="protein sequence ID" value="CAD8724684.1"/>
    <property type="molecule type" value="Transcribed_RNA"/>
</dbReference>
<accession>A0A7S0T401</accession>
<gene>
    <name evidence="1" type="ORF">EMAD1354_LOCUS761</name>
</gene>
<name>A0A7S0T401_9RHOD</name>
<dbReference type="AlphaFoldDB" id="A0A7S0T401"/>
<protein>
    <submittedName>
        <fullName evidence="1">Uncharacterized protein</fullName>
    </submittedName>
</protein>
<sequence length="110" mass="12217">MQRPSENHNKLQQIGKFSFPSQHHLGSFEIGSAHDFLYAFNATDQDHQLPVANESHLQHSLALSLVSSPIDQGVTAPARLHSVRAEFVSYCGARCVLVSRSAPRRRVARV</sequence>
<evidence type="ECO:0000313" key="1">
    <source>
        <dbReference type="EMBL" id="CAD8724684.1"/>
    </source>
</evidence>
<organism evidence="1">
    <name type="scientific">Erythrolobus madagascarensis</name>
    <dbReference type="NCBI Taxonomy" id="708628"/>
    <lineage>
        <taxon>Eukaryota</taxon>
        <taxon>Rhodophyta</taxon>
        <taxon>Bangiophyceae</taxon>
        <taxon>Porphyridiales</taxon>
        <taxon>Porphyridiaceae</taxon>
        <taxon>Erythrolobus</taxon>
    </lineage>
</organism>
<reference evidence="1" key="1">
    <citation type="submission" date="2021-01" db="EMBL/GenBank/DDBJ databases">
        <authorList>
            <person name="Corre E."/>
            <person name="Pelletier E."/>
            <person name="Niang G."/>
            <person name="Scheremetjew M."/>
            <person name="Finn R."/>
            <person name="Kale V."/>
            <person name="Holt S."/>
            <person name="Cochrane G."/>
            <person name="Meng A."/>
            <person name="Brown T."/>
            <person name="Cohen L."/>
        </authorList>
    </citation>
    <scope>NUCLEOTIDE SEQUENCE</scope>
    <source>
        <strain evidence="1">CCMP3276</strain>
    </source>
</reference>
<proteinExistence type="predicted"/>